<organism evidence="1">
    <name type="scientific">Campylobacter phage vB_CJ12660_3PH123</name>
    <dbReference type="NCBI Taxonomy" id="3236702"/>
    <lineage>
        <taxon>Viruses</taxon>
    </lineage>
</organism>
<proteinExistence type="predicted"/>
<reference evidence="1" key="1">
    <citation type="submission" date="2024-06" db="EMBL/GenBank/DDBJ databases">
        <authorList>
            <person name="Mutai I.J."/>
            <person name="Gurusinghe A."/>
            <person name="Wang B."/>
            <person name="Clark M."/>
            <person name="Bhandare S.G."/>
        </authorList>
    </citation>
    <scope>NUCLEOTIDE SEQUENCE</scope>
</reference>
<sequence length="51" mass="6159">MKRFKRKSQKVVLSCFYKGRDPTLKFLIKILINKTKNKNKLVLIYLVFKNI</sequence>
<name>A0AB39C5L5_9VIRU</name>
<dbReference type="EMBL" id="PP935708">
    <property type="protein sequence ID" value="XDJ01800.1"/>
    <property type="molecule type" value="Genomic_DNA"/>
</dbReference>
<evidence type="ECO:0000313" key="1">
    <source>
        <dbReference type="EMBL" id="XDJ01800.1"/>
    </source>
</evidence>
<protein>
    <submittedName>
        <fullName evidence="1">Uncharacterized protein</fullName>
    </submittedName>
</protein>
<accession>A0AB39C5L5</accession>